<dbReference type="GO" id="GO:0015074">
    <property type="term" value="P:DNA integration"/>
    <property type="evidence" value="ECO:0007669"/>
    <property type="project" value="InterPro"/>
</dbReference>
<dbReference type="GO" id="GO:0003676">
    <property type="term" value="F:nucleic acid binding"/>
    <property type="evidence" value="ECO:0007669"/>
    <property type="project" value="InterPro"/>
</dbReference>
<dbReference type="Gene3D" id="3.30.420.10">
    <property type="entry name" value="Ribonuclease H-like superfamily/Ribonuclease H"/>
    <property type="match status" value="2"/>
</dbReference>
<dbReference type="SUPFAM" id="SSF53098">
    <property type="entry name" value="Ribonuclease H-like"/>
    <property type="match status" value="2"/>
</dbReference>
<keyword evidence="2" id="KW-0808">Transferase</keyword>
<dbReference type="Proteomes" id="UP000198211">
    <property type="component" value="Unassembled WGS sequence"/>
</dbReference>
<proteinExistence type="predicted"/>
<dbReference type="PANTHER" id="PTHR37984">
    <property type="entry name" value="PROTEIN CBG26694"/>
    <property type="match status" value="1"/>
</dbReference>
<dbReference type="InterPro" id="IPR002156">
    <property type="entry name" value="RNaseH_domain"/>
</dbReference>
<dbReference type="PANTHER" id="PTHR37984:SF5">
    <property type="entry name" value="PROTEIN NYNRIN-LIKE"/>
    <property type="match status" value="1"/>
</dbReference>
<dbReference type="AlphaFoldDB" id="A0A225VUH5"/>
<dbReference type="OrthoDB" id="105610at2759"/>
<dbReference type="InterPro" id="IPR012337">
    <property type="entry name" value="RNaseH-like_sf"/>
</dbReference>
<keyword evidence="3" id="KW-1185">Reference proteome</keyword>
<evidence type="ECO:0000259" key="1">
    <source>
        <dbReference type="PROSITE" id="PS50994"/>
    </source>
</evidence>
<sequence>MITSCSEKKIRVYTRYSVLAWLFKSKTVDGRCLKWAVNLSPSDLDIRRVENDQDGLAAILGAGITPRERLDEVAEILVPDKGYRIKTSPVSLEMLSSDHIGHLLSFDGAAKRDGSGGAACILWSLPSWEIVAATGHFLEKATVNEAEYSGLVKGMQLALNAGIQELVVVGDSRLLQEAEGLQAKFKSLRLVHVKRDFNAAADYISKRTTHLAKIADQFVLDSWDALFYVSRNTPERPRDAADRLRLVVPQDLQEDILSRRPPRLTRECVDCATAKGLHRNPGSSPGNLLATPPFQVVSMDFVIPLHQSARGNTALLLFQCAFSGFIMCKAMASTEAQDVAEAYEECVFRRFGASEMIRHDRDPQFMGRVFKHFREMLGSRQRATLAYRPQANGQQERSVQTVIRSVKAHVQTVDQSPVEAMMGDFPREVQLRDAQEWRTKIQCQVEYARAWARDLQAKAKSRRVEDHNQKWKHLTDRLKEGFEVGDSVWLYLARVRPGLTKKLAHLWHGPFRILEKGSDYRYRLQVEGTEYRFYPWVHVSRLKPRAKYPERPLEAMNIPEDDGFDAALLREDSWEPDEGSGEYEVEAILDGRLNCGRLLYEFDQGERARVRFQAMQSGDELPDEEVR</sequence>
<dbReference type="GO" id="GO:0004523">
    <property type="term" value="F:RNA-DNA hybrid ribonuclease activity"/>
    <property type="evidence" value="ECO:0007669"/>
    <property type="project" value="InterPro"/>
</dbReference>
<dbReference type="EMBL" id="NBNE01003021">
    <property type="protein sequence ID" value="OWZ08794.1"/>
    <property type="molecule type" value="Genomic_DNA"/>
</dbReference>
<evidence type="ECO:0000313" key="2">
    <source>
        <dbReference type="EMBL" id="OWZ08794.1"/>
    </source>
</evidence>
<keyword evidence="2" id="KW-0548">Nucleotidyltransferase</keyword>
<organism evidence="2 3">
    <name type="scientific">Phytophthora megakarya</name>
    <dbReference type="NCBI Taxonomy" id="4795"/>
    <lineage>
        <taxon>Eukaryota</taxon>
        <taxon>Sar</taxon>
        <taxon>Stramenopiles</taxon>
        <taxon>Oomycota</taxon>
        <taxon>Peronosporomycetes</taxon>
        <taxon>Peronosporales</taxon>
        <taxon>Peronosporaceae</taxon>
        <taxon>Phytophthora</taxon>
    </lineage>
</organism>
<feature type="domain" description="Integrase catalytic" evidence="1">
    <location>
        <begin position="289"/>
        <end position="402"/>
    </location>
</feature>
<dbReference type="Pfam" id="PF13456">
    <property type="entry name" value="RVT_3"/>
    <property type="match status" value="1"/>
</dbReference>
<dbReference type="InterPro" id="IPR036397">
    <property type="entry name" value="RNaseH_sf"/>
</dbReference>
<keyword evidence="2" id="KW-0695">RNA-directed DNA polymerase</keyword>
<dbReference type="PROSITE" id="PS50994">
    <property type="entry name" value="INTEGRASE"/>
    <property type="match status" value="1"/>
</dbReference>
<dbReference type="InterPro" id="IPR001584">
    <property type="entry name" value="Integrase_cat-core"/>
</dbReference>
<name>A0A225VUH5_9STRA</name>
<reference evidence="3" key="1">
    <citation type="submission" date="2017-03" db="EMBL/GenBank/DDBJ databases">
        <title>Phytopthora megakarya and P. palmivora, two closely related causual agents of cacao black pod achieved similar genome size and gene model numbers by different mechanisms.</title>
        <authorList>
            <person name="Ali S."/>
            <person name="Shao J."/>
            <person name="Larry D.J."/>
            <person name="Kronmiller B."/>
            <person name="Shen D."/>
            <person name="Strem M.D."/>
            <person name="Melnick R.L."/>
            <person name="Guiltinan M.J."/>
            <person name="Tyler B.M."/>
            <person name="Meinhardt L.W."/>
            <person name="Bailey B.A."/>
        </authorList>
    </citation>
    <scope>NUCLEOTIDE SEQUENCE [LARGE SCALE GENOMIC DNA]</scope>
    <source>
        <strain evidence="3">zdho120</strain>
    </source>
</reference>
<gene>
    <name evidence="2" type="ORF">PHMEG_00018608</name>
</gene>
<accession>A0A225VUH5</accession>
<comment type="caution">
    <text evidence="2">The sequence shown here is derived from an EMBL/GenBank/DDBJ whole genome shotgun (WGS) entry which is preliminary data.</text>
</comment>
<dbReference type="InterPro" id="IPR050951">
    <property type="entry name" value="Retrovirus_Pol_polyprotein"/>
</dbReference>
<protein>
    <submittedName>
        <fullName evidence="2">Reverse transcriptase</fullName>
    </submittedName>
</protein>
<evidence type="ECO:0000313" key="3">
    <source>
        <dbReference type="Proteomes" id="UP000198211"/>
    </source>
</evidence>
<dbReference type="GO" id="GO:0003964">
    <property type="term" value="F:RNA-directed DNA polymerase activity"/>
    <property type="evidence" value="ECO:0007669"/>
    <property type="project" value="UniProtKB-KW"/>
</dbReference>